<proteinExistence type="predicted"/>
<reference evidence="1 2" key="1">
    <citation type="submission" date="2016-11" db="EMBL/GenBank/DDBJ databases">
        <authorList>
            <person name="Jaros S."/>
            <person name="Januszkiewicz K."/>
            <person name="Wedrychowicz H."/>
        </authorList>
    </citation>
    <scope>NUCLEOTIDE SEQUENCE [LARGE SCALE GENOMIC DNA]</scope>
    <source>
        <strain evidence="1 2">DSM 21986</strain>
    </source>
</reference>
<evidence type="ECO:0000313" key="2">
    <source>
        <dbReference type="Proteomes" id="UP000184041"/>
    </source>
</evidence>
<dbReference type="RefSeq" id="WP_073059231.1">
    <property type="nucleotide sequence ID" value="NZ_FQUS01000002.1"/>
</dbReference>
<dbReference type="Proteomes" id="UP000184041">
    <property type="component" value="Unassembled WGS sequence"/>
</dbReference>
<sequence>MILSTYNGVHVLSIFLLGILTMLPLTVVHGQTQSEVFFREDWTETPPATPINQNHVANEDLVLRLYGPGADQIKKSHHEVPADDPFYMWSGQCEGNWAVTLQKKDANVDLSERAYVTWRAKQSGMRCLYLIVKLAGGQWLVSDQCDGWSTDWRVKQINIDDITWRSLDIEKVIEGRVVEEPDLSDVMEIGVTDLMRGGGSAASSRLDWIEVHGKSVD</sequence>
<name>A0A1M4UNY8_9BACT</name>
<keyword evidence="2" id="KW-1185">Reference proteome</keyword>
<gene>
    <name evidence="1" type="ORF">SAMN05443144_10290</name>
</gene>
<evidence type="ECO:0000313" key="1">
    <source>
        <dbReference type="EMBL" id="SHE58436.1"/>
    </source>
</evidence>
<dbReference type="STRING" id="1194090.SAMN05443144_10290"/>
<dbReference type="EMBL" id="FQUS01000002">
    <property type="protein sequence ID" value="SHE58436.1"/>
    <property type="molecule type" value="Genomic_DNA"/>
</dbReference>
<accession>A0A1M4UNY8</accession>
<dbReference type="OrthoDB" id="838643at2"/>
<dbReference type="AlphaFoldDB" id="A0A1M4UNY8"/>
<organism evidence="1 2">
    <name type="scientific">Fodinibius roseus</name>
    <dbReference type="NCBI Taxonomy" id="1194090"/>
    <lineage>
        <taxon>Bacteria</taxon>
        <taxon>Pseudomonadati</taxon>
        <taxon>Balneolota</taxon>
        <taxon>Balneolia</taxon>
        <taxon>Balneolales</taxon>
        <taxon>Balneolaceae</taxon>
        <taxon>Fodinibius</taxon>
    </lineage>
</organism>
<protein>
    <submittedName>
        <fullName evidence="1">Uncharacterized protein</fullName>
    </submittedName>
</protein>